<dbReference type="RefSeq" id="WP_254157671.1">
    <property type="nucleotide sequence ID" value="NZ_JAHESD010000106.1"/>
</dbReference>
<protein>
    <submittedName>
        <fullName evidence="1">DUF488 domain-containing protein</fullName>
    </submittedName>
</protein>
<dbReference type="PANTHER" id="PTHR39337">
    <property type="entry name" value="BLR5642 PROTEIN"/>
    <property type="match status" value="1"/>
</dbReference>
<dbReference type="InterPro" id="IPR014519">
    <property type="entry name" value="UCP024492"/>
</dbReference>
<evidence type="ECO:0000313" key="1">
    <source>
        <dbReference type="EMBL" id="MBT1706387.1"/>
    </source>
</evidence>
<proteinExistence type="predicted"/>
<keyword evidence="2" id="KW-1185">Reference proteome</keyword>
<name>A0ABS5VZV3_9BACT</name>
<organism evidence="1 2">
    <name type="scientific">Chryseosolibacter indicus</name>
    <dbReference type="NCBI Taxonomy" id="2782351"/>
    <lineage>
        <taxon>Bacteria</taxon>
        <taxon>Pseudomonadati</taxon>
        <taxon>Bacteroidota</taxon>
        <taxon>Cytophagia</taxon>
        <taxon>Cytophagales</taxon>
        <taxon>Chryseotaleaceae</taxon>
        <taxon>Chryseosolibacter</taxon>
    </lineage>
</organism>
<dbReference type="EMBL" id="JAHESD010000106">
    <property type="protein sequence ID" value="MBT1706387.1"/>
    <property type="molecule type" value="Genomic_DNA"/>
</dbReference>
<comment type="caution">
    <text evidence="1">The sequence shown here is derived from an EMBL/GenBank/DDBJ whole genome shotgun (WGS) entry which is preliminary data.</text>
</comment>
<sequence length="174" mass="20062">MAQLKTIWTIGHSTRSFEEFTRMLGSFKIEQLVDVRHFPGSRKYPHFNKLPLGQSLAEAGIRYEHLESLGGRRKAKEHSNNTAWRHPAFRGYADYMETADFKEGMQRLEEIAGQRRTAFMCSEAVWWRCHRSLISDLLKVKGWSVLHIMDVDKTSEHPFTSAAKVTNGELSYSA</sequence>
<reference evidence="1 2" key="1">
    <citation type="submission" date="2021-05" db="EMBL/GenBank/DDBJ databases">
        <title>A Polyphasic approach of four new species of the genus Ohtaekwangia: Ohtaekwangia histidinii sp. nov., Ohtaekwangia cretensis sp. nov., Ohtaekwangia indiensis sp. nov., Ohtaekwangia reichenbachii sp. nov. from diverse environment.</title>
        <authorList>
            <person name="Octaviana S."/>
        </authorList>
    </citation>
    <scope>NUCLEOTIDE SEQUENCE [LARGE SCALE GENOMIC DNA]</scope>
    <source>
        <strain evidence="1 2">PWU20</strain>
    </source>
</reference>
<accession>A0ABS5VZV3</accession>
<evidence type="ECO:0000313" key="2">
    <source>
        <dbReference type="Proteomes" id="UP000772618"/>
    </source>
</evidence>
<dbReference type="PIRSF" id="PIRSF024492">
    <property type="entry name" value="UCP024492"/>
    <property type="match status" value="1"/>
</dbReference>
<gene>
    <name evidence="1" type="ORF">KK060_24125</name>
</gene>
<dbReference type="InterPro" id="IPR007438">
    <property type="entry name" value="DUF488"/>
</dbReference>
<dbReference type="Pfam" id="PF04343">
    <property type="entry name" value="DUF488"/>
    <property type="match status" value="1"/>
</dbReference>
<dbReference type="PANTHER" id="PTHR39337:SF1">
    <property type="entry name" value="BLR5642 PROTEIN"/>
    <property type="match status" value="1"/>
</dbReference>
<dbReference type="Proteomes" id="UP000772618">
    <property type="component" value="Unassembled WGS sequence"/>
</dbReference>